<accession>A0ABP7S3V8</accession>
<keyword evidence="2" id="KW-1185">Reference proteome</keyword>
<gene>
    <name evidence="1" type="ORF">GCM10022211_18680</name>
</gene>
<dbReference type="Proteomes" id="UP001501310">
    <property type="component" value="Unassembled WGS sequence"/>
</dbReference>
<proteinExistence type="predicted"/>
<name>A0ABP7S3V8_9SPHN</name>
<evidence type="ECO:0000313" key="1">
    <source>
        <dbReference type="EMBL" id="GAA4006303.1"/>
    </source>
</evidence>
<sequence>MTGTAWHAPHEIPEAIPDPWGLSLAEPWLGTHGPHLTLQASEDYKAPTYGGPVTLPFPE</sequence>
<comment type="caution">
    <text evidence="1">The sequence shown here is derived from an EMBL/GenBank/DDBJ whole genome shotgun (WGS) entry which is preliminary data.</text>
</comment>
<dbReference type="EMBL" id="BAAAZD010000002">
    <property type="protein sequence ID" value="GAA4006303.1"/>
    <property type="molecule type" value="Genomic_DNA"/>
</dbReference>
<evidence type="ECO:0000313" key="2">
    <source>
        <dbReference type="Proteomes" id="UP001501310"/>
    </source>
</evidence>
<reference evidence="2" key="1">
    <citation type="journal article" date="2019" name="Int. J. Syst. Evol. Microbiol.">
        <title>The Global Catalogue of Microorganisms (GCM) 10K type strain sequencing project: providing services to taxonomists for standard genome sequencing and annotation.</title>
        <authorList>
            <consortium name="The Broad Institute Genomics Platform"/>
            <consortium name="The Broad Institute Genome Sequencing Center for Infectious Disease"/>
            <person name="Wu L."/>
            <person name="Ma J."/>
        </authorList>
    </citation>
    <scope>NUCLEOTIDE SEQUENCE [LARGE SCALE GENOMIC DNA]</scope>
    <source>
        <strain evidence="2">JCM 16603</strain>
    </source>
</reference>
<organism evidence="1 2">
    <name type="scientific">Sphingomonas humi</name>
    <dbReference type="NCBI Taxonomy" id="335630"/>
    <lineage>
        <taxon>Bacteria</taxon>
        <taxon>Pseudomonadati</taxon>
        <taxon>Pseudomonadota</taxon>
        <taxon>Alphaproteobacteria</taxon>
        <taxon>Sphingomonadales</taxon>
        <taxon>Sphingomonadaceae</taxon>
        <taxon>Sphingomonas</taxon>
    </lineage>
</organism>
<protein>
    <submittedName>
        <fullName evidence="1">Uncharacterized protein</fullName>
    </submittedName>
</protein>